<dbReference type="AlphaFoldDB" id="A0A075V169"/>
<accession>A0A075V169</accession>
<reference evidence="1 2" key="1">
    <citation type="journal article" date="2014" name="J. Biotechnol.">
        <title>Complete genome sequence of the actinobacterium Amycolatopsis japonica MG417-CF17(T) (=DSM 44213T) producing (S,S)-N,N'-ethylenediaminedisuccinic acid.</title>
        <authorList>
            <person name="Stegmann E."/>
            <person name="Albersmeier A."/>
            <person name="Spohn M."/>
            <person name="Gert H."/>
            <person name="Weber T."/>
            <person name="Wohlleben W."/>
            <person name="Kalinowski J."/>
            <person name="Ruckert C."/>
        </authorList>
    </citation>
    <scope>NUCLEOTIDE SEQUENCE [LARGE SCALE GENOMIC DNA]</scope>
    <source>
        <strain evidence="2">MG417-CF17 (DSM 44213)</strain>
    </source>
</reference>
<name>A0A075V169_9PSEU</name>
<dbReference type="KEGG" id="aja:AJAP_27855"/>
<gene>
    <name evidence="1" type="ORF">AJAP_27855</name>
</gene>
<evidence type="ECO:0000313" key="1">
    <source>
        <dbReference type="EMBL" id="AIG78416.1"/>
    </source>
</evidence>
<dbReference type="Proteomes" id="UP000028492">
    <property type="component" value="Chromosome"/>
</dbReference>
<proteinExistence type="predicted"/>
<dbReference type="HOGENOM" id="CLU_2598308_0_0_11"/>
<evidence type="ECO:0000313" key="2">
    <source>
        <dbReference type="Proteomes" id="UP000028492"/>
    </source>
</evidence>
<keyword evidence="2" id="KW-1185">Reference proteome</keyword>
<organism evidence="1 2">
    <name type="scientific">Amycolatopsis japonica</name>
    <dbReference type="NCBI Taxonomy" id="208439"/>
    <lineage>
        <taxon>Bacteria</taxon>
        <taxon>Bacillati</taxon>
        <taxon>Actinomycetota</taxon>
        <taxon>Actinomycetes</taxon>
        <taxon>Pseudonocardiales</taxon>
        <taxon>Pseudonocardiaceae</taxon>
        <taxon>Amycolatopsis</taxon>
        <taxon>Amycolatopsis japonica group</taxon>
    </lineage>
</organism>
<dbReference type="EMBL" id="CP008953">
    <property type="protein sequence ID" value="AIG78416.1"/>
    <property type="molecule type" value="Genomic_DNA"/>
</dbReference>
<protein>
    <submittedName>
        <fullName evidence="1">Uncharacterized protein</fullName>
    </submittedName>
</protein>
<dbReference type="STRING" id="208439.AJAP_27855"/>
<sequence>MASMTAPKMRTVCHRCRPMSNHRTEDEDGVIQVHQIPDTGDGRLYRELPFPARGVVLIQSSECPDCHGTGWLDGFVTPG</sequence>